<dbReference type="InterPro" id="IPR011611">
    <property type="entry name" value="PfkB_dom"/>
</dbReference>
<evidence type="ECO:0000256" key="5">
    <source>
        <dbReference type="ARBA" id="ARBA00022840"/>
    </source>
</evidence>
<protein>
    <recommendedName>
        <fullName evidence="6">Tagatose-6-phosphate kinase</fullName>
        <ecNumber evidence="6">2.7.1.144</ecNumber>
    </recommendedName>
</protein>
<dbReference type="PANTHER" id="PTHR46566">
    <property type="entry name" value="1-PHOSPHOFRUCTOKINASE-RELATED"/>
    <property type="match status" value="1"/>
</dbReference>
<evidence type="ECO:0000313" key="9">
    <source>
        <dbReference type="EMBL" id="WRP17269.1"/>
    </source>
</evidence>
<comment type="similarity">
    <text evidence="6">Belongs to the carbohydrate kinase PfkB family. LacC subfamily.</text>
</comment>
<evidence type="ECO:0000256" key="2">
    <source>
        <dbReference type="ARBA" id="ARBA00022679"/>
    </source>
</evidence>
<dbReference type="CDD" id="cd01164">
    <property type="entry name" value="FruK_PfkB_like"/>
    <property type="match status" value="1"/>
</dbReference>
<keyword evidence="2 6" id="KW-0808">Transferase</keyword>
<dbReference type="EC" id="2.7.1.144" evidence="6"/>
<dbReference type="Pfam" id="PF00294">
    <property type="entry name" value="PfkB"/>
    <property type="match status" value="1"/>
</dbReference>
<dbReference type="SUPFAM" id="SSF53613">
    <property type="entry name" value="Ribokinase-like"/>
    <property type="match status" value="1"/>
</dbReference>
<organism evidence="9 10">
    <name type="scientific">Carboxydichorda subterranea</name>
    <dbReference type="NCBI Taxonomy" id="3109565"/>
    <lineage>
        <taxon>Bacteria</taxon>
        <taxon>Bacillati</taxon>
        <taxon>Bacillota</taxon>
        <taxon>Limnochordia</taxon>
        <taxon>Limnochordales</taxon>
        <taxon>Geochordaceae</taxon>
        <taxon>Carboxydichorda</taxon>
    </lineage>
</organism>
<dbReference type="InterPro" id="IPR017583">
    <property type="entry name" value="Tagatose/fructose_Pkinase"/>
</dbReference>
<dbReference type="RefSeq" id="WP_324716541.1">
    <property type="nucleotide sequence ID" value="NZ_CP141615.1"/>
</dbReference>
<feature type="region of interest" description="Disordered" evidence="7">
    <location>
        <begin position="209"/>
        <end position="229"/>
    </location>
</feature>
<evidence type="ECO:0000313" key="10">
    <source>
        <dbReference type="Proteomes" id="UP001332192"/>
    </source>
</evidence>
<evidence type="ECO:0000256" key="3">
    <source>
        <dbReference type="ARBA" id="ARBA00022741"/>
    </source>
</evidence>
<gene>
    <name evidence="9" type="ORF">U7230_14485</name>
</gene>
<keyword evidence="4" id="KW-0418">Kinase</keyword>
<dbReference type="PROSITE" id="PS00584">
    <property type="entry name" value="PFKB_KINASES_2"/>
    <property type="match status" value="1"/>
</dbReference>
<keyword evidence="6" id="KW-0423">Lactose metabolism</keyword>
<name>A0ABZ1BWU5_9FIRM</name>
<accession>A0ABZ1BWU5</accession>
<comment type="pathway">
    <text evidence="6">Carbohydrate metabolism; D-tagatose 6-phosphate degradation; D-glyceraldehyde 3-phosphate and glycerone phosphate from D-tagatose 6-phosphate: step 1/2.</text>
</comment>
<keyword evidence="10" id="KW-1185">Reference proteome</keyword>
<dbReference type="Gene3D" id="3.40.1190.20">
    <property type="match status" value="1"/>
</dbReference>
<evidence type="ECO:0000259" key="8">
    <source>
        <dbReference type="Pfam" id="PF00294"/>
    </source>
</evidence>
<keyword evidence="3 6" id="KW-0547">Nucleotide-binding</keyword>
<dbReference type="PANTHER" id="PTHR46566:SF2">
    <property type="entry name" value="ATP-DEPENDENT 6-PHOSPHOFRUCTOKINASE ISOZYME 2"/>
    <property type="match status" value="1"/>
</dbReference>
<feature type="domain" description="Carbohydrate kinase PfkB" evidence="8">
    <location>
        <begin position="5"/>
        <end position="320"/>
    </location>
</feature>
<evidence type="ECO:0000256" key="4">
    <source>
        <dbReference type="ARBA" id="ARBA00022777"/>
    </source>
</evidence>
<sequence>MKVARIVVFGPNLAIDRTVAVGDFRAGRVFRTDQTLTVAGGKGANVARAVKALGGEPHLVGLVAGWTGRFIRDDLEREGIPATLVEVDGLSRTCTLVVDPRNGETTIINEEGRLHADARRVQQLAAALERLAGEADVVVCSGSLPLTLRRDFYARVLQAARRAGAWTLLDSSKEPLLLGLRARPHLIKPNRQELFELAAQLGEQGILPAGERPVTQSGERTLDEPQAGDEQRLVRAARTVLGWGPQAAVVSLGSAGALAVDAAGAWRVVAPRVAVVDPVGAGDSMVAALALGLARGMALAELTAFGVAAGTADVTTFGGGLVTAEAVAALQAGVTVTPLPA</sequence>
<evidence type="ECO:0000256" key="7">
    <source>
        <dbReference type="SAM" id="MobiDB-lite"/>
    </source>
</evidence>
<proteinExistence type="inferred from homology"/>
<dbReference type="InterPro" id="IPR002173">
    <property type="entry name" value="Carboh/pur_kinase_PfkB_CS"/>
</dbReference>
<dbReference type="InterPro" id="IPR029056">
    <property type="entry name" value="Ribokinase-like"/>
</dbReference>
<dbReference type="EMBL" id="CP141615">
    <property type="protein sequence ID" value="WRP17269.1"/>
    <property type="molecule type" value="Genomic_DNA"/>
</dbReference>
<dbReference type="PIRSF" id="PIRSF000535">
    <property type="entry name" value="1PFK/6PFK/LacC"/>
    <property type="match status" value="1"/>
</dbReference>
<evidence type="ECO:0000256" key="1">
    <source>
        <dbReference type="ARBA" id="ARBA00005380"/>
    </source>
</evidence>
<dbReference type="NCBIfam" id="TIGR03168">
    <property type="entry name" value="1-PFK"/>
    <property type="match status" value="1"/>
</dbReference>
<reference evidence="9 10" key="1">
    <citation type="journal article" date="2024" name="Front. Microbiol.">
        <title>Novel thermophilic genera Geochorda gen. nov. and Carboxydochorda gen. nov. from the deep terrestrial subsurface reveal the ecophysiological diversity in the class Limnochordia.</title>
        <authorList>
            <person name="Karnachuk O.V."/>
            <person name="Lukina A.P."/>
            <person name="Avakyan M.R."/>
            <person name="Kadnikov V.V."/>
            <person name="Begmatov S."/>
            <person name="Beletsky A.V."/>
            <person name="Vlasova K.G."/>
            <person name="Novikov A.A."/>
            <person name="Shcherbakova V.A."/>
            <person name="Mardanov A.V."/>
            <person name="Ravin N.V."/>
        </authorList>
    </citation>
    <scope>NUCLEOTIDE SEQUENCE [LARGE SCALE GENOMIC DNA]</scope>
    <source>
        <strain evidence="9 10">L945</strain>
    </source>
</reference>
<comment type="similarity">
    <text evidence="1">Belongs to the carbohydrate kinase pfkB family.</text>
</comment>
<keyword evidence="5 6" id="KW-0067">ATP-binding</keyword>
<evidence type="ECO:0000256" key="6">
    <source>
        <dbReference type="PIRNR" id="PIRNR000535"/>
    </source>
</evidence>
<dbReference type="Proteomes" id="UP001332192">
    <property type="component" value="Chromosome"/>
</dbReference>
<comment type="catalytic activity">
    <reaction evidence="6">
        <text>D-tagatofuranose 6-phosphate + ATP = D-tagatofuranose 1,6-bisphosphate + ADP + H(+)</text>
        <dbReference type="Rhea" id="RHEA:12420"/>
        <dbReference type="ChEBI" id="CHEBI:15378"/>
        <dbReference type="ChEBI" id="CHEBI:30616"/>
        <dbReference type="ChEBI" id="CHEBI:58694"/>
        <dbReference type="ChEBI" id="CHEBI:58695"/>
        <dbReference type="ChEBI" id="CHEBI:456216"/>
        <dbReference type="EC" id="2.7.1.144"/>
    </reaction>
</comment>